<evidence type="ECO:0000313" key="2">
    <source>
        <dbReference type="EMBL" id="KAA8550146.1"/>
    </source>
</evidence>
<name>A0A5J5C5A5_9ASTE</name>
<feature type="compositionally biased region" description="Basic and acidic residues" evidence="1">
    <location>
        <begin position="189"/>
        <end position="202"/>
    </location>
</feature>
<reference evidence="2 3" key="1">
    <citation type="submission" date="2019-09" db="EMBL/GenBank/DDBJ databases">
        <title>A chromosome-level genome assembly of the Chinese tupelo Nyssa sinensis.</title>
        <authorList>
            <person name="Yang X."/>
            <person name="Kang M."/>
            <person name="Yang Y."/>
            <person name="Xiong H."/>
            <person name="Wang M."/>
            <person name="Zhang Z."/>
            <person name="Wang Z."/>
            <person name="Wu H."/>
            <person name="Ma T."/>
            <person name="Liu J."/>
            <person name="Xi Z."/>
        </authorList>
    </citation>
    <scope>NUCLEOTIDE SEQUENCE [LARGE SCALE GENOMIC DNA]</scope>
    <source>
        <strain evidence="2">J267</strain>
        <tissue evidence="2">Leaf</tissue>
    </source>
</reference>
<feature type="region of interest" description="Disordered" evidence="1">
    <location>
        <begin position="182"/>
        <end position="215"/>
    </location>
</feature>
<keyword evidence="3" id="KW-1185">Reference proteome</keyword>
<organism evidence="2 3">
    <name type="scientific">Nyssa sinensis</name>
    <dbReference type="NCBI Taxonomy" id="561372"/>
    <lineage>
        <taxon>Eukaryota</taxon>
        <taxon>Viridiplantae</taxon>
        <taxon>Streptophyta</taxon>
        <taxon>Embryophyta</taxon>
        <taxon>Tracheophyta</taxon>
        <taxon>Spermatophyta</taxon>
        <taxon>Magnoliopsida</taxon>
        <taxon>eudicotyledons</taxon>
        <taxon>Gunneridae</taxon>
        <taxon>Pentapetalae</taxon>
        <taxon>asterids</taxon>
        <taxon>Cornales</taxon>
        <taxon>Nyssaceae</taxon>
        <taxon>Nyssa</taxon>
    </lineage>
</organism>
<protein>
    <submittedName>
        <fullName evidence="2">Uncharacterized protein</fullName>
    </submittedName>
</protein>
<dbReference type="Proteomes" id="UP000325577">
    <property type="component" value="Linkage Group LG0"/>
</dbReference>
<evidence type="ECO:0000313" key="3">
    <source>
        <dbReference type="Proteomes" id="UP000325577"/>
    </source>
</evidence>
<dbReference type="PROSITE" id="PS50096">
    <property type="entry name" value="IQ"/>
    <property type="match status" value="1"/>
</dbReference>
<gene>
    <name evidence="2" type="ORF">F0562_001838</name>
</gene>
<accession>A0A5J5C5A5</accession>
<dbReference type="EMBL" id="CM018031">
    <property type="protein sequence ID" value="KAA8550146.1"/>
    <property type="molecule type" value="Genomic_DNA"/>
</dbReference>
<dbReference type="OrthoDB" id="654277at2759"/>
<proteinExistence type="predicted"/>
<sequence>MSKDGERTTYLLEARLTVMGVAIQQRRQAMVHSGIVYSCDILSASAILTLVKIEELRSSVLRLIIRGSKLKSEKSQSSEKDDNRMSGTGKFWHRRKHSIEIDTDILQDEFNQNAAPSVADTNTHSIPDVGYPSSSLQVQDVAQMQQNMREEWAATRIQTAFRGFLEKSRSVMLHTFTQDRSALAATTQRDPRLHGRPTRERGGNQPGPVKSHAHMTEIFESVLASSNTKGAGLSKEEL</sequence>
<dbReference type="AlphaFoldDB" id="A0A5J5C5A5"/>
<evidence type="ECO:0000256" key="1">
    <source>
        <dbReference type="SAM" id="MobiDB-lite"/>
    </source>
</evidence>